<feature type="transmembrane region" description="Helical" evidence="6">
    <location>
        <begin position="107"/>
        <end position="131"/>
    </location>
</feature>
<comment type="similarity">
    <text evidence="2">Belongs to the GtrA family.</text>
</comment>
<dbReference type="Pfam" id="PF04138">
    <property type="entry name" value="GtrA_DPMS_TM"/>
    <property type="match status" value="1"/>
</dbReference>
<keyword evidence="5 6" id="KW-0472">Membrane</keyword>
<comment type="subcellular location">
    <subcellularLocation>
        <location evidence="1">Membrane</location>
        <topology evidence="1">Multi-pass membrane protein</topology>
    </subcellularLocation>
</comment>
<evidence type="ECO:0000256" key="6">
    <source>
        <dbReference type="SAM" id="Phobius"/>
    </source>
</evidence>
<dbReference type="GO" id="GO:0000271">
    <property type="term" value="P:polysaccharide biosynthetic process"/>
    <property type="evidence" value="ECO:0007669"/>
    <property type="project" value="InterPro"/>
</dbReference>
<name>A0A1Y2SSK4_9BIFI</name>
<evidence type="ECO:0000259" key="7">
    <source>
        <dbReference type="Pfam" id="PF04138"/>
    </source>
</evidence>
<gene>
    <name evidence="8" type="ORF">B9T39_03155</name>
</gene>
<dbReference type="InterPro" id="IPR007267">
    <property type="entry name" value="GtrA_DPMS_TM"/>
</dbReference>
<keyword evidence="4 6" id="KW-1133">Transmembrane helix</keyword>
<dbReference type="RefSeq" id="WP_086106371.1">
    <property type="nucleotide sequence ID" value="NZ_NEKB01000020.1"/>
</dbReference>
<dbReference type="PANTHER" id="PTHR38459:SF1">
    <property type="entry name" value="PROPHAGE BACTOPRENOL-LINKED GLUCOSE TRANSLOCASE HOMOLOG"/>
    <property type="match status" value="1"/>
</dbReference>
<dbReference type="AlphaFoldDB" id="A0A1Y2SSK4"/>
<evidence type="ECO:0000313" key="9">
    <source>
        <dbReference type="Proteomes" id="UP000243540"/>
    </source>
</evidence>
<protein>
    <submittedName>
        <fullName evidence="8">Sugar translocase</fullName>
    </submittedName>
</protein>
<evidence type="ECO:0000256" key="5">
    <source>
        <dbReference type="ARBA" id="ARBA00023136"/>
    </source>
</evidence>
<dbReference type="PANTHER" id="PTHR38459">
    <property type="entry name" value="PROPHAGE BACTOPRENOL-LINKED GLUCOSE TRANSLOCASE HOMOLOG"/>
    <property type="match status" value="1"/>
</dbReference>
<dbReference type="InterPro" id="IPR051401">
    <property type="entry name" value="GtrA_CellWall_Glycosyl"/>
</dbReference>
<dbReference type="EMBL" id="NEKC01000005">
    <property type="protein sequence ID" value="OTA29614.1"/>
    <property type="molecule type" value="Genomic_DNA"/>
</dbReference>
<organism evidence="8 9">
    <name type="scientific">Alloscardovia macacae</name>
    <dbReference type="NCBI Taxonomy" id="1160091"/>
    <lineage>
        <taxon>Bacteria</taxon>
        <taxon>Bacillati</taxon>
        <taxon>Actinomycetota</taxon>
        <taxon>Actinomycetes</taxon>
        <taxon>Bifidobacteriales</taxon>
        <taxon>Bifidobacteriaceae</taxon>
        <taxon>Alloscardovia</taxon>
    </lineage>
</organism>
<dbReference type="STRING" id="1160091.B9T39_03155"/>
<feature type="transmembrane region" description="Helical" evidence="6">
    <location>
        <begin position="73"/>
        <end position="95"/>
    </location>
</feature>
<comment type="caution">
    <text evidence="8">The sequence shown here is derived from an EMBL/GenBank/DDBJ whole genome shotgun (WGS) entry which is preliminary data.</text>
</comment>
<sequence>MKNLIAQIAKFGVVGVLAAVMDFGILNILVAAFHMNATVAGTISFAISLVFNYLASMKYVFVHREDMARWMEMLIFILSAVIGLLINILILWLATDVLLPAGTELGSSLYVIYTNGGKIVATVVVAVWNFVIRKWLLDAPKDGQIDENSFSHKLGQWSLTVGQ</sequence>
<evidence type="ECO:0000256" key="3">
    <source>
        <dbReference type="ARBA" id="ARBA00022692"/>
    </source>
</evidence>
<proteinExistence type="inferred from homology"/>
<feature type="transmembrane region" description="Helical" evidence="6">
    <location>
        <begin position="12"/>
        <end position="33"/>
    </location>
</feature>
<dbReference type="OrthoDB" id="9807815at2"/>
<feature type="domain" description="GtrA/DPMS transmembrane" evidence="7">
    <location>
        <begin position="10"/>
        <end position="136"/>
    </location>
</feature>
<dbReference type="Proteomes" id="UP000243540">
    <property type="component" value="Unassembled WGS sequence"/>
</dbReference>
<evidence type="ECO:0000256" key="1">
    <source>
        <dbReference type="ARBA" id="ARBA00004141"/>
    </source>
</evidence>
<evidence type="ECO:0000256" key="2">
    <source>
        <dbReference type="ARBA" id="ARBA00009399"/>
    </source>
</evidence>
<accession>A0A1Y2SSK4</accession>
<keyword evidence="3 6" id="KW-0812">Transmembrane</keyword>
<evidence type="ECO:0000256" key="4">
    <source>
        <dbReference type="ARBA" id="ARBA00022989"/>
    </source>
</evidence>
<dbReference type="GO" id="GO:0005886">
    <property type="term" value="C:plasma membrane"/>
    <property type="evidence" value="ECO:0007669"/>
    <property type="project" value="TreeGrafter"/>
</dbReference>
<evidence type="ECO:0000313" key="8">
    <source>
        <dbReference type="EMBL" id="OTA29614.1"/>
    </source>
</evidence>
<feature type="transmembrane region" description="Helical" evidence="6">
    <location>
        <begin position="39"/>
        <end position="61"/>
    </location>
</feature>
<reference evidence="8 9" key="1">
    <citation type="submission" date="2017-04" db="EMBL/GenBank/DDBJ databases">
        <title>Draft genome sequences of Alloscardovia macacae UMA81211 and UMA81212 isolated from the feces of a rhesus macaque (Macaca mulatta).</title>
        <authorList>
            <person name="Albert K."/>
            <person name="Sela D.A."/>
        </authorList>
    </citation>
    <scope>NUCLEOTIDE SEQUENCE [LARGE SCALE GENOMIC DNA]</scope>
    <source>
        <strain evidence="8 9">UMA81212</strain>
    </source>
</reference>